<organism evidence="1 2">
    <name type="scientific">Ehrlichia canis (strain Jake)</name>
    <dbReference type="NCBI Taxonomy" id="269484"/>
    <lineage>
        <taxon>Bacteria</taxon>
        <taxon>Pseudomonadati</taxon>
        <taxon>Pseudomonadota</taxon>
        <taxon>Alphaproteobacteria</taxon>
        <taxon>Rickettsiales</taxon>
        <taxon>Anaplasmataceae</taxon>
        <taxon>Ehrlichia</taxon>
    </lineage>
</organism>
<sequence length="1601" mass="176742">MKSEIYVSILILLLLFILCVVVFYILKYCYNIQNIALVEDQKQQSLDFCAEEDQNAASEHANVEGSSDYRSEVEKLKSYSEDFDVYEYSYQVDQRKCSSDVANETYNFAAIARVADDVISSSIESSDGDFSISGCVNTIDQSKSRSVPKTYNSAVMARVADDVISSSIESSDGDFSISGCVNTIDQRKSRSVPKTYNSAVMARVADDVISSSIESSDGDFSISGCVNTIDQRKSRSVPKTYNSAVMARVADDVISSSIESSDGDFSISRCVNTIDQSKSRSVPKTYNSTVMARVADDVISSSIESSDGDFSISGCVNTIDQSKSRSVPKTYNSAVMARVADDVISSSIESSDGDFSISGCVNTIDQRKSRSVPKTYNSAVMARVADDVISSSIESSDGDFSISGCVNTIDQRKSRSVPKTYNSAVMARVADDVISSSIESSDGDFSISRCVNTIDQSKSRSVPKTYNSTVMARVADDVISSSIESSDGDFSISGCVNTIDQSKSRSVPKTYNSAVMARVADDVISSSIESSDGDFSISGCVNTIDQRKSRSVPKTYNSAVMARVADDVISSSIESSDGDFSISGCVNTIDQRKSRSVPKTYNSVAIANVAKDVVSCSSMGSSSVGFSISECDGLIGPKGYISDIVFETYNPAARINIAKDMIAYSSLESYGEYFWSFEVSECNTLIQPYCSEMMIGSFGNSKEFYNITFLDDCVASDIPENDTAIEYQEVHGFDYCDKVDNSCRNLIRSQTYDSDLSVASVNNIRLSNGNDVDFAAVRSDYFTSYGFNRRLSFHYGSKFARDNFSFANFMMYPTINSMAVYVKFEGIPIFHLHHSVISFFEGTRGLGSPGYYDVNGYSYTVMLQNVSLCFKTFRKLQKSRIFIVNQGDLINMKDHISNILQSNVKPVVSESQEIVCTAVRAEDNSRSSQSVVREPGVELKDITDSEAKVPFNDQEIGSANKSSVHVTTDPALDQILADALHYLKEFASSDASVRRVIEQDDASCSTIPAVTQFEESSEISEEVDISSKPGNDNLCDSRLLNDRTSSQGQETMHHMKNSIIVQAEVHGGAIPKRYRSNVPVECGESLGRKKLVERMPVYKWDDIEVISQTPDCGVSKKSVAGDRSDLFARGGFRTSGIPVSRRIASVMKLVKSSDGKKKQVVHQNNPVEKSRGDATGLSGAKSSEVKITEQVKDHDNGHNSQQTIHQDVRKSILKKSEIPVKAERSNSVSVAKHSVENIPDVATARHDRKDVRNKSLARSASTMHKGSSRFSLLDVVNPEGHTTAGKKVESVKVNPNVRRSKSNVADLRSQGSNTTDFVPSTINLGEIAILCDDGVSRTLIDILGEKFSIMRKLLLRLRNKGDADIQFKELLYIADSRIMYVNNLMRNSIDKWCMTQKTMLWDKYGKRIISECMEDMRNIFAKVDMQQDEVCVNSSKSIKDIRDFIEATVKWKIDFIVKNAISEVYIMVFNEAASTIYNKVCTAHRAMIKGANKYLQKSEEGKVVSSCLLFHKDTIRGNVLVHIEVLKTFFAKQLQLKSKEMVKGHLKKCEVNFVFDSVKDDCLRLVHAKYRFPVRDRFVGDMRCMLSSGTSVNEFASSQLR</sequence>
<gene>
    <name evidence="1" type="ordered locus">Ecaj_0716</name>
</gene>
<accession>A0ACA6AWM3</accession>
<reference evidence="2" key="1">
    <citation type="journal article" date="2006" name="J. Bacteriol.">
        <title>The genome of the obligately intracellular bacterium Ehrlichia canis reveals themes of complex membrane structure and immune evasion strategies.</title>
        <authorList>
            <person name="Mavromatis K."/>
            <person name="Doyle C.K."/>
            <person name="Lykidis A."/>
            <person name="Ivanova N."/>
            <person name="Francino M.P."/>
            <person name="Chain P."/>
            <person name="Shin M."/>
            <person name="Malfatti S."/>
            <person name="Larimer F."/>
            <person name="Copeland A."/>
            <person name="Detter J.C."/>
            <person name="Land M."/>
            <person name="Richardson P.M."/>
            <person name="Yu X.J."/>
            <person name="Walker D.H."/>
            <person name="McBride J.W."/>
            <person name="Kyrpides N.C."/>
        </authorList>
    </citation>
    <scope>NUCLEOTIDE SEQUENCE [LARGE SCALE GENOMIC DNA]</scope>
    <source>
        <strain evidence="2">Jake</strain>
    </source>
</reference>
<keyword evidence="2" id="KW-1185">Reference proteome</keyword>
<evidence type="ECO:0000313" key="1">
    <source>
        <dbReference type="EMBL" id="AAZ68748.1"/>
    </source>
</evidence>
<proteinExistence type="predicted"/>
<protein>
    <submittedName>
        <fullName evidence="1">Uncharacterized protein</fullName>
    </submittedName>
</protein>
<dbReference type="Proteomes" id="UP000000435">
    <property type="component" value="Chromosome"/>
</dbReference>
<name>A0ACA6AWM3_EHRCJ</name>
<dbReference type="EMBL" id="CP000107">
    <property type="protein sequence ID" value="AAZ68748.1"/>
    <property type="molecule type" value="Genomic_DNA"/>
</dbReference>
<evidence type="ECO:0000313" key="2">
    <source>
        <dbReference type="Proteomes" id="UP000000435"/>
    </source>
</evidence>